<dbReference type="GO" id="GO:0019867">
    <property type="term" value="C:outer membrane"/>
    <property type="evidence" value="ECO:0007669"/>
    <property type="project" value="InterPro"/>
</dbReference>
<reference evidence="1 2" key="1">
    <citation type="submission" date="2020-08" db="EMBL/GenBank/DDBJ databases">
        <title>Genome sequencing of Purple Non-Sulfur Bacteria from various extreme environments.</title>
        <authorList>
            <person name="Mayer M."/>
        </authorList>
    </citation>
    <scope>NUCLEOTIDE SEQUENCE [LARGE SCALE GENOMIC DNA]</scope>
    <source>
        <strain evidence="1 2">JA131</strain>
    </source>
</reference>
<comment type="caution">
    <text evidence="1">The sequence shown here is derived from an EMBL/GenBank/DDBJ whole genome shotgun (WGS) entry which is preliminary data.</text>
</comment>
<dbReference type="RefSeq" id="WP_184043900.1">
    <property type="nucleotide sequence ID" value="NZ_JACIGK010000010.1"/>
</dbReference>
<dbReference type="EMBL" id="JACIGK010000010">
    <property type="protein sequence ID" value="MBB4265981.1"/>
    <property type="molecule type" value="Genomic_DNA"/>
</dbReference>
<keyword evidence="1" id="KW-0449">Lipoprotein</keyword>
<accession>A0A7W6RDD7</accession>
<dbReference type="AlphaFoldDB" id="A0A7W6RDD7"/>
<protein>
    <submittedName>
        <fullName evidence="1">LPS-assembly lipoprotein</fullName>
    </submittedName>
</protein>
<name>A0A7W6RDD7_9PROT</name>
<sequence length="170" mass="18082">MLTMALGGVVAGCGFRPVHGRRGRGGAALTSVDVAPIADRSGQLLRNALLDRLRPVDDAPHELVVTLSLVDQDLGISEDDKPSLATLHGRAAWRLLTRMGDGRQRLDREGQSRAAVTYNILDNQYATERNRRAGQESIAEQIAADIEARLIAHFGSGGTGSGGPVAYPGF</sequence>
<keyword evidence="2" id="KW-1185">Reference proteome</keyword>
<evidence type="ECO:0000313" key="2">
    <source>
        <dbReference type="Proteomes" id="UP000554286"/>
    </source>
</evidence>
<gene>
    <name evidence="1" type="ORF">GGD89_001607</name>
</gene>
<dbReference type="Gene3D" id="3.30.160.150">
    <property type="entry name" value="Lipoprotein like domain"/>
    <property type="match status" value="1"/>
</dbReference>
<organism evidence="1 2">
    <name type="scientific">Roseospira visakhapatnamensis</name>
    <dbReference type="NCBI Taxonomy" id="390880"/>
    <lineage>
        <taxon>Bacteria</taxon>
        <taxon>Pseudomonadati</taxon>
        <taxon>Pseudomonadota</taxon>
        <taxon>Alphaproteobacteria</taxon>
        <taxon>Rhodospirillales</taxon>
        <taxon>Rhodospirillaceae</taxon>
        <taxon>Roseospira</taxon>
    </lineage>
</organism>
<dbReference type="Pfam" id="PF04390">
    <property type="entry name" value="LptE"/>
    <property type="match status" value="1"/>
</dbReference>
<dbReference type="InterPro" id="IPR007485">
    <property type="entry name" value="LPS_assembly_LptE"/>
</dbReference>
<dbReference type="GO" id="GO:0043165">
    <property type="term" value="P:Gram-negative-bacterium-type cell outer membrane assembly"/>
    <property type="evidence" value="ECO:0007669"/>
    <property type="project" value="InterPro"/>
</dbReference>
<proteinExistence type="predicted"/>
<dbReference type="Proteomes" id="UP000554286">
    <property type="component" value="Unassembled WGS sequence"/>
</dbReference>
<evidence type="ECO:0000313" key="1">
    <source>
        <dbReference type="EMBL" id="MBB4265981.1"/>
    </source>
</evidence>